<dbReference type="Proteomes" id="UP000309584">
    <property type="component" value="Unassembled WGS sequence"/>
</dbReference>
<evidence type="ECO:0000313" key="2">
    <source>
        <dbReference type="Proteomes" id="UP000309584"/>
    </source>
</evidence>
<comment type="caution">
    <text evidence="1">The sequence shown here is derived from an EMBL/GenBank/DDBJ whole genome shotgun (WGS) entry which is preliminary data.</text>
</comment>
<evidence type="ECO:0000313" key="1">
    <source>
        <dbReference type="EMBL" id="TKX34809.1"/>
    </source>
</evidence>
<keyword evidence="2" id="KW-1185">Reference proteome</keyword>
<name>A0ABY2TPD7_9BACT</name>
<gene>
    <name evidence="1" type="ORF">CQA75_00765</name>
</gene>
<protein>
    <recommendedName>
        <fullName evidence="3">Lipoprotein</fullName>
    </recommendedName>
</protein>
<organism evidence="1 2">
    <name type="scientific">Campylobacter taeniopygiae</name>
    <dbReference type="NCBI Taxonomy" id="2510188"/>
    <lineage>
        <taxon>Bacteria</taxon>
        <taxon>Pseudomonadati</taxon>
        <taxon>Campylobacterota</taxon>
        <taxon>Epsilonproteobacteria</taxon>
        <taxon>Campylobacterales</taxon>
        <taxon>Campylobacteraceae</taxon>
        <taxon>Campylobacter</taxon>
    </lineage>
</organism>
<dbReference type="PROSITE" id="PS51257">
    <property type="entry name" value="PROKAR_LIPOPROTEIN"/>
    <property type="match status" value="1"/>
</dbReference>
<dbReference type="EMBL" id="NXLY01000001">
    <property type="protein sequence ID" value="TKX34809.1"/>
    <property type="molecule type" value="Genomic_DNA"/>
</dbReference>
<reference evidence="1 2" key="1">
    <citation type="submission" date="2018-05" db="EMBL/GenBank/DDBJ databases">
        <title>Novel Campyloabacter and Helicobacter Species and Strains.</title>
        <authorList>
            <person name="Mannion A.J."/>
            <person name="Shen Z."/>
            <person name="Fox J.G."/>
        </authorList>
    </citation>
    <scope>NUCLEOTIDE SEQUENCE [LARGE SCALE GENOMIC DNA]</scope>
    <source>
        <strain evidence="2">MIT10-5678</strain>
    </source>
</reference>
<evidence type="ECO:0008006" key="3">
    <source>
        <dbReference type="Google" id="ProtNLM"/>
    </source>
</evidence>
<accession>A0ABY2TPD7</accession>
<proteinExistence type="predicted"/>
<sequence length="449" mass="52433">MYRIILFFIIFILSACSTYQDQNLFYQKELFSKKCDQDFFKKQLQAINQDDDTIFKGLNTAYIARDCKDFNLSNAIFDQVENSYKYDVDLQNIAHKSVNFISSTLINDGVNDYQGAWYERTMVNVYKGLNFMSLKDFSNARVEFNRALARQDIAKEYFATQIQQMRKKAEKEENFKQNIDQNLKIIANQYNNLFKEFHAQKNYTNAYVTYISSVFFFMDHDYQKASDLLKEVYAAYNNDKEIQKEFELFDQYSKALNPQKLKKHIFIIYENGLSPALDEFSLTLPFIFDQHIVTASVALPTLKKRKESFAYLNVFDGKNLNQTARIFDFDEVVASEFKEELNAKIMKSLMSSLFKTGLNMAVAKNDQSGILTFATDIFTAATTRSDLRIWNFLPKNIQILMIVNDGFIKIQDENNNAIYSNSLDQNKDILILIRSFNPIIPSEIYKIEN</sequence>
<dbReference type="RefSeq" id="WP_137623146.1">
    <property type="nucleotide sequence ID" value="NZ_NXLY01000001.1"/>
</dbReference>